<keyword evidence="2" id="KW-1185">Reference proteome</keyword>
<reference evidence="2" key="1">
    <citation type="journal article" date="2020" name="Nat. Commun.">
        <title>Genome sequence of the cluster root forming white lupin.</title>
        <authorList>
            <person name="Hufnagel B."/>
            <person name="Marques A."/>
            <person name="Soriano A."/>
            <person name="Marques L."/>
            <person name="Divol F."/>
            <person name="Doumas P."/>
            <person name="Sallet E."/>
            <person name="Mancinotti D."/>
            <person name="Carrere S."/>
            <person name="Marande W."/>
            <person name="Arribat S."/>
            <person name="Keller J."/>
            <person name="Huneau C."/>
            <person name="Blein T."/>
            <person name="Aime D."/>
            <person name="Laguerre M."/>
            <person name="Taylor J."/>
            <person name="Schubert V."/>
            <person name="Nelson M."/>
            <person name="Geu-Flores F."/>
            <person name="Crespi M."/>
            <person name="Gallardo-Guerrero K."/>
            <person name="Delaux P.-M."/>
            <person name="Salse J."/>
            <person name="Berges H."/>
            <person name="Guyot R."/>
            <person name="Gouzy J."/>
            <person name="Peret B."/>
        </authorList>
    </citation>
    <scope>NUCLEOTIDE SEQUENCE [LARGE SCALE GENOMIC DNA]</scope>
    <source>
        <strain evidence="2">cv. Amiga</strain>
    </source>
</reference>
<accession>A0A6A4PG18</accession>
<dbReference type="EMBL" id="WOCE01000014">
    <property type="protein sequence ID" value="KAE9600448.1"/>
    <property type="molecule type" value="Genomic_DNA"/>
</dbReference>
<protein>
    <submittedName>
        <fullName evidence="1">Uncharacterized protein</fullName>
    </submittedName>
</protein>
<evidence type="ECO:0000313" key="1">
    <source>
        <dbReference type="EMBL" id="KAE9600448.1"/>
    </source>
</evidence>
<evidence type="ECO:0000313" key="2">
    <source>
        <dbReference type="Proteomes" id="UP000447434"/>
    </source>
</evidence>
<organism evidence="1 2">
    <name type="scientific">Lupinus albus</name>
    <name type="common">White lupine</name>
    <name type="synonym">Lupinus termis</name>
    <dbReference type="NCBI Taxonomy" id="3870"/>
    <lineage>
        <taxon>Eukaryota</taxon>
        <taxon>Viridiplantae</taxon>
        <taxon>Streptophyta</taxon>
        <taxon>Embryophyta</taxon>
        <taxon>Tracheophyta</taxon>
        <taxon>Spermatophyta</taxon>
        <taxon>Magnoliopsida</taxon>
        <taxon>eudicotyledons</taxon>
        <taxon>Gunneridae</taxon>
        <taxon>Pentapetalae</taxon>
        <taxon>rosids</taxon>
        <taxon>fabids</taxon>
        <taxon>Fabales</taxon>
        <taxon>Fabaceae</taxon>
        <taxon>Papilionoideae</taxon>
        <taxon>50 kb inversion clade</taxon>
        <taxon>genistoids sensu lato</taxon>
        <taxon>core genistoids</taxon>
        <taxon>Genisteae</taxon>
        <taxon>Lupinus</taxon>
    </lineage>
</organism>
<dbReference type="AlphaFoldDB" id="A0A6A4PG18"/>
<proteinExistence type="predicted"/>
<name>A0A6A4PG18_LUPAL</name>
<dbReference type="Proteomes" id="UP000447434">
    <property type="component" value="Chromosome 14"/>
</dbReference>
<comment type="caution">
    <text evidence="1">The sequence shown here is derived from an EMBL/GenBank/DDBJ whole genome shotgun (WGS) entry which is preliminary data.</text>
</comment>
<sequence length="45" mass="5261">MFIPGIRDYTKKLMMQINDQVPMIMRHQERKDNGSVSLPWGTVTP</sequence>
<gene>
    <name evidence="1" type="ORF">Lalb_Chr14g0372971</name>
</gene>